<dbReference type="AlphaFoldDB" id="A0A0D7A2Y1"/>
<accession>A0A0D7A2Y1</accession>
<evidence type="ECO:0000313" key="1">
    <source>
        <dbReference type="EMBL" id="KIY45173.1"/>
    </source>
</evidence>
<dbReference type="EMBL" id="KN882061">
    <property type="protein sequence ID" value="KIY45173.1"/>
    <property type="molecule type" value="Genomic_DNA"/>
</dbReference>
<sequence>MQDFVQWAIYCALAFVCLSCLCAPLQYVFVTSFQVVSNTDDIARVTKKGGLVWPSPGLIPTYRGFLDEDYFLASPQIMRRKAAAAPPLPGQMFVSSDIILPLKRLLAKIQKSNLANDWAEMRQNDMIRL</sequence>
<gene>
    <name evidence="1" type="ORF">FISHEDRAFT_61344</name>
</gene>
<name>A0A0D7A2Y1_9AGAR</name>
<evidence type="ECO:0000313" key="2">
    <source>
        <dbReference type="Proteomes" id="UP000054144"/>
    </source>
</evidence>
<protein>
    <submittedName>
        <fullName evidence="1">Uncharacterized protein</fullName>
    </submittedName>
</protein>
<dbReference type="Proteomes" id="UP000054144">
    <property type="component" value="Unassembled WGS sequence"/>
</dbReference>
<proteinExistence type="predicted"/>
<keyword evidence="2" id="KW-1185">Reference proteome</keyword>
<reference evidence="1 2" key="1">
    <citation type="journal article" date="2015" name="Fungal Genet. Biol.">
        <title>Evolution of novel wood decay mechanisms in Agaricales revealed by the genome sequences of Fistulina hepatica and Cylindrobasidium torrendii.</title>
        <authorList>
            <person name="Floudas D."/>
            <person name="Held B.W."/>
            <person name="Riley R."/>
            <person name="Nagy L.G."/>
            <person name="Koehler G."/>
            <person name="Ransdell A.S."/>
            <person name="Younus H."/>
            <person name="Chow J."/>
            <person name="Chiniquy J."/>
            <person name="Lipzen A."/>
            <person name="Tritt A."/>
            <person name="Sun H."/>
            <person name="Haridas S."/>
            <person name="LaButti K."/>
            <person name="Ohm R.A."/>
            <person name="Kues U."/>
            <person name="Blanchette R.A."/>
            <person name="Grigoriev I.V."/>
            <person name="Minto R.E."/>
            <person name="Hibbett D.S."/>
        </authorList>
    </citation>
    <scope>NUCLEOTIDE SEQUENCE [LARGE SCALE GENOMIC DNA]</scope>
    <source>
        <strain evidence="1 2">ATCC 64428</strain>
    </source>
</reference>
<organism evidence="1 2">
    <name type="scientific">Fistulina hepatica ATCC 64428</name>
    <dbReference type="NCBI Taxonomy" id="1128425"/>
    <lineage>
        <taxon>Eukaryota</taxon>
        <taxon>Fungi</taxon>
        <taxon>Dikarya</taxon>
        <taxon>Basidiomycota</taxon>
        <taxon>Agaricomycotina</taxon>
        <taxon>Agaricomycetes</taxon>
        <taxon>Agaricomycetidae</taxon>
        <taxon>Agaricales</taxon>
        <taxon>Fistulinaceae</taxon>
        <taxon>Fistulina</taxon>
    </lineage>
</organism>